<evidence type="ECO:0000259" key="2">
    <source>
        <dbReference type="Pfam" id="PF00266"/>
    </source>
</evidence>
<proteinExistence type="predicted"/>
<evidence type="ECO:0000256" key="1">
    <source>
        <dbReference type="ARBA" id="ARBA00022898"/>
    </source>
</evidence>
<dbReference type="RefSeq" id="WP_184340108.1">
    <property type="nucleotide sequence ID" value="NZ_JACHIG010000005.1"/>
</dbReference>
<evidence type="ECO:0000313" key="4">
    <source>
        <dbReference type="Proteomes" id="UP000590740"/>
    </source>
</evidence>
<dbReference type="AlphaFoldDB" id="A0A7W7YBK9"/>
<dbReference type="PANTHER" id="PTHR43586:SF15">
    <property type="entry name" value="BLR3095 PROTEIN"/>
    <property type="match status" value="1"/>
</dbReference>
<keyword evidence="1" id="KW-0663">Pyridoxal phosphate</keyword>
<organism evidence="3 4">
    <name type="scientific">Prosthecobacter vanneervenii</name>
    <dbReference type="NCBI Taxonomy" id="48466"/>
    <lineage>
        <taxon>Bacteria</taxon>
        <taxon>Pseudomonadati</taxon>
        <taxon>Verrucomicrobiota</taxon>
        <taxon>Verrucomicrobiia</taxon>
        <taxon>Verrucomicrobiales</taxon>
        <taxon>Verrucomicrobiaceae</taxon>
        <taxon>Prosthecobacter</taxon>
    </lineage>
</organism>
<dbReference type="Gene3D" id="3.40.640.10">
    <property type="entry name" value="Type I PLP-dependent aspartate aminotransferase-like (Major domain)"/>
    <property type="match status" value="1"/>
</dbReference>
<gene>
    <name evidence="3" type="ORF">HNQ65_002779</name>
</gene>
<name>A0A7W7YBK9_9BACT</name>
<sequence>MLTESSRAADFPSLKGIHYLNTAAESIPPLCVNEAVAEYMHHKSLGMRGRDFHFPRVEECREITARHLGLATDEVSFCSCSSEAYNLLANALQLTPKDEVVVTDLDFPAGATPWLTAPEASRPVTRLWKNREGALDLTDLAALLNERTALVQVSLVSFYNGHRIAFAPLRDMIRRLAPRAVIAVDVTQALGRVALDCQEADIMISSTHKWTLGIHGGGVIGIPKKSAARLTTRAGGWYHIANAFDADRFESARIKPGALSFSVGMPSFAALYALNASLRYLEKVGMDKIIAHADPLVARVHAGLQELGITALSAAQPGCSSGIVAFKHENTAAINDALLAQNIHVMHQVGRIRIAVHGYTTAEDIEKLLATLRSALK</sequence>
<keyword evidence="4" id="KW-1185">Reference proteome</keyword>
<dbReference type="InterPro" id="IPR015421">
    <property type="entry name" value="PyrdxlP-dep_Trfase_major"/>
</dbReference>
<feature type="domain" description="Aminotransferase class V" evidence="2">
    <location>
        <begin position="19"/>
        <end position="367"/>
    </location>
</feature>
<keyword evidence="3" id="KW-0456">Lyase</keyword>
<reference evidence="3 4" key="1">
    <citation type="submission" date="2020-08" db="EMBL/GenBank/DDBJ databases">
        <title>Genomic Encyclopedia of Type Strains, Phase IV (KMG-IV): sequencing the most valuable type-strain genomes for metagenomic binning, comparative biology and taxonomic classification.</title>
        <authorList>
            <person name="Goeker M."/>
        </authorList>
    </citation>
    <scope>NUCLEOTIDE SEQUENCE [LARGE SCALE GENOMIC DNA]</scope>
    <source>
        <strain evidence="3 4">DSM 12252</strain>
    </source>
</reference>
<dbReference type="Pfam" id="PF00266">
    <property type="entry name" value="Aminotran_5"/>
    <property type="match status" value="1"/>
</dbReference>
<dbReference type="GO" id="GO:0016829">
    <property type="term" value="F:lyase activity"/>
    <property type="evidence" value="ECO:0007669"/>
    <property type="project" value="UniProtKB-KW"/>
</dbReference>
<protein>
    <submittedName>
        <fullName evidence="3">Selenocysteine lyase/cysteine desulfurase</fullName>
    </submittedName>
</protein>
<comment type="caution">
    <text evidence="3">The sequence shown here is derived from an EMBL/GenBank/DDBJ whole genome shotgun (WGS) entry which is preliminary data.</text>
</comment>
<dbReference type="InterPro" id="IPR015424">
    <property type="entry name" value="PyrdxlP-dep_Trfase"/>
</dbReference>
<evidence type="ECO:0000313" key="3">
    <source>
        <dbReference type="EMBL" id="MBB5033196.1"/>
    </source>
</evidence>
<dbReference type="Proteomes" id="UP000590740">
    <property type="component" value="Unassembled WGS sequence"/>
</dbReference>
<dbReference type="InterPro" id="IPR000192">
    <property type="entry name" value="Aminotrans_V_dom"/>
</dbReference>
<accession>A0A7W7YBK9</accession>
<dbReference type="InterPro" id="IPR015422">
    <property type="entry name" value="PyrdxlP-dep_Trfase_small"/>
</dbReference>
<dbReference type="SUPFAM" id="SSF53383">
    <property type="entry name" value="PLP-dependent transferases"/>
    <property type="match status" value="1"/>
</dbReference>
<dbReference type="Gene3D" id="3.90.1150.10">
    <property type="entry name" value="Aspartate Aminotransferase, domain 1"/>
    <property type="match status" value="1"/>
</dbReference>
<dbReference type="PANTHER" id="PTHR43586">
    <property type="entry name" value="CYSTEINE DESULFURASE"/>
    <property type="match status" value="1"/>
</dbReference>
<dbReference type="EMBL" id="JACHIG010000005">
    <property type="protein sequence ID" value="MBB5033196.1"/>
    <property type="molecule type" value="Genomic_DNA"/>
</dbReference>